<dbReference type="AlphaFoldDB" id="A0A1C5GC00"/>
<name>A0A1C5GC00_MICEH</name>
<dbReference type="RefSeq" id="WP_089000487.1">
    <property type="nucleotide sequence ID" value="NZ_LT607733.1"/>
</dbReference>
<evidence type="ECO:0000313" key="6">
    <source>
        <dbReference type="EMBL" id="SCG16616.1"/>
    </source>
</evidence>
<dbReference type="GeneID" id="95802676"/>
<feature type="signal peptide" evidence="5">
    <location>
        <begin position="1"/>
        <end position="26"/>
    </location>
</feature>
<organism evidence="6 7">
    <name type="scientific">Micromonospora echinofusca</name>
    <dbReference type="NCBI Taxonomy" id="47858"/>
    <lineage>
        <taxon>Bacteria</taxon>
        <taxon>Bacillati</taxon>
        <taxon>Actinomycetota</taxon>
        <taxon>Actinomycetes</taxon>
        <taxon>Micromonosporales</taxon>
        <taxon>Micromonosporaceae</taxon>
        <taxon>Micromonospora</taxon>
    </lineage>
</organism>
<dbReference type="SUPFAM" id="SSF53850">
    <property type="entry name" value="Periplasmic binding protein-like II"/>
    <property type="match status" value="1"/>
</dbReference>
<keyword evidence="7" id="KW-1185">Reference proteome</keyword>
<evidence type="ECO:0000313" key="7">
    <source>
        <dbReference type="Proteomes" id="UP000198251"/>
    </source>
</evidence>
<dbReference type="EMBL" id="LT607733">
    <property type="protein sequence ID" value="SCG16616.1"/>
    <property type="molecule type" value="Genomic_DNA"/>
</dbReference>
<evidence type="ECO:0000256" key="3">
    <source>
        <dbReference type="ARBA" id="ARBA00022448"/>
    </source>
</evidence>
<reference evidence="6 7" key="1">
    <citation type="submission" date="2016-06" db="EMBL/GenBank/DDBJ databases">
        <authorList>
            <person name="Kjaerup R.B."/>
            <person name="Dalgaard T.S."/>
            <person name="Juul-Madsen H.R."/>
        </authorList>
    </citation>
    <scope>NUCLEOTIDE SEQUENCE [LARGE SCALE GENOMIC DNA]</scope>
    <source>
        <strain evidence="6 7">DSM 43913</strain>
    </source>
</reference>
<dbReference type="PANTHER" id="PTHR43649">
    <property type="entry name" value="ARABINOSE-BINDING PROTEIN-RELATED"/>
    <property type="match status" value="1"/>
</dbReference>
<dbReference type="PANTHER" id="PTHR43649:SF31">
    <property type="entry name" value="SN-GLYCEROL-3-PHOSPHATE-BINDING PERIPLASMIC PROTEIN UGPB"/>
    <property type="match status" value="1"/>
</dbReference>
<protein>
    <submittedName>
        <fullName evidence="6">Carbohydrate ABC transporter substrate-binding protein, CUT1 family</fullName>
    </submittedName>
</protein>
<keyword evidence="3" id="KW-0813">Transport</keyword>
<dbReference type="InterPro" id="IPR006059">
    <property type="entry name" value="SBP"/>
</dbReference>
<evidence type="ECO:0000256" key="5">
    <source>
        <dbReference type="SAM" id="SignalP"/>
    </source>
</evidence>
<gene>
    <name evidence="6" type="ORF">GA0070610_2888</name>
</gene>
<dbReference type="InterPro" id="IPR050490">
    <property type="entry name" value="Bact_solute-bd_prot1"/>
</dbReference>
<comment type="subcellular location">
    <subcellularLocation>
        <location evidence="1">Cell envelope</location>
    </subcellularLocation>
</comment>
<dbReference type="Gene3D" id="3.40.190.10">
    <property type="entry name" value="Periplasmic binding protein-like II"/>
    <property type="match status" value="2"/>
</dbReference>
<evidence type="ECO:0000256" key="2">
    <source>
        <dbReference type="ARBA" id="ARBA00008520"/>
    </source>
</evidence>
<accession>A0A1C5GC00</accession>
<dbReference type="Pfam" id="PF13416">
    <property type="entry name" value="SBP_bac_8"/>
    <property type="match status" value="1"/>
</dbReference>
<evidence type="ECO:0000256" key="4">
    <source>
        <dbReference type="ARBA" id="ARBA00022729"/>
    </source>
</evidence>
<comment type="similarity">
    <text evidence="2">Belongs to the bacterial solute-binding protein 1 family.</text>
</comment>
<evidence type="ECO:0000256" key="1">
    <source>
        <dbReference type="ARBA" id="ARBA00004196"/>
    </source>
</evidence>
<keyword evidence="4 5" id="KW-0732">Signal</keyword>
<dbReference type="GO" id="GO:0030313">
    <property type="term" value="C:cell envelope"/>
    <property type="evidence" value="ECO:0007669"/>
    <property type="project" value="UniProtKB-SubCell"/>
</dbReference>
<sequence length="469" mass="49892">MRRPRLRRSAAAIVAVVAAAALTACGDSGSGTDGGSGALDAPGAEVLEKATDKTTIEFWHAMKGANATAVDQLVADFNAQSGGKVEVKAVFQGSYDETIAKYKASVQQKSTPALVQIYDIGSRFMVDSKQVVPMHKFIEKDGFNAGDIEPNIASYYSVDGKLWSMPFNSSTPLLYINKEAFERAGLDPTKPPKDLTEIGELAKKLTVKDASGKTVQYGFNAAIYGWLVEQLLATDGKEYCDNGNGRKGLATKVQFDQETAVRVAQWWTDLVKGGYATNTGRKTDDAQAAFKSGTVAMHLESTSVLRGYVDAAKGKFTVLTAPYPKVSASSTGGPIIGGASLWINGVGHSDKEKRAAWEFVKFASGPVEQAKWHTSTGYVPINAKALDEQIDKDWMAKFPQFRTAVDQLHALPPSVASAGCLLGVMPQARKASEDGLEAAIVGSKPAEQAMKDAAASVQGAIDSYNKSVG</sequence>
<dbReference type="PROSITE" id="PS51257">
    <property type="entry name" value="PROKAR_LIPOPROTEIN"/>
    <property type="match status" value="1"/>
</dbReference>
<dbReference type="Proteomes" id="UP000198251">
    <property type="component" value="Chromosome I"/>
</dbReference>
<proteinExistence type="inferred from homology"/>
<dbReference type="CDD" id="cd14748">
    <property type="entry name" value="PBP2_UgpB"/>
    <property type="match status" value="1"/>
</dbReference>
<feature type="chain" id="PRO_5008716496" evidence="5">
    <location>
        <begin position="27"/>
        <end position="469"/>
    </location>
</feature>